<dbReference type="GO" id="GO:0003676">
    <property type="term" value="F:nucleic acid binding"/>
    <property type="evidence" value="ECO:0007669"/>
    <property type="project" value="InterPro"/>
</dbReference>
<keyword evidence="8" id="KW-1185">Reference proteome</keyword>
<dbReference type="GO" id="GO:0005634">
    <property type="term" value="C:nucleus"/>
    <property type="evidence" value="ECO:0007669"/>
    <property type="project" value="TreeGrafter"/>
</dbReference>
<dbReference type="Proteomes" id="UP000053424">
    <property type="component" value="Unassembled WGS sequence"/>
</dbReference>
<name>A0A0C3CX01_HEBCY</name>
<dbReference type="PANTHER" id="PTHR12801">
    <property type="entry name" value="RNA EXONUCLEASE REXO1 / RECO3 FAMILY MEMBER-RELATED"/>
    <property type="match status" value="1"/>
</dbReference>
<evidence type="ECO:0000256" key="4">
    <source>
        <dbReference type="ARBA" id="ARBA00022839"/>
    </source>
</evidence>
<evidence type="ECO:0000313" key="8">
    <source>
        <dbReference type="Proteomes" id="UP000053424"/>
    </source>
</evidence>
<dbReference type="GO" id="GO:0006364">
    <property type="term" value="P:rRNA processing"/>
    <property type="evidence" value="ECO:0007669"/>
    <property type="project" value="UniProtKB-KW"/>
</dbReference>
<feature type="domain" description="Exonuclease" evidence="6">
    <location>
        <begin position="1"/>
        <end position="142"/>
    </location>
</feature>
<organism evidence="7 8">
    <name type="scientific">Hebeloma cylindrosporum</name>
    <dbReference type="NCBI Taxonomy" id="76867"/>
    <lineage>
        <taxon>Eukaryota</taxon>
        <taxon>Fungi</taxon>
        <taxon>Dikarya</taxon>
        <taxon>Basidiomycota</taxon>
        <taxon>Agaricomycotina</taxon>
        <taxon>Agaricomycetes</taxon>
        <taxon>Agaricomycetidae</taxon>
        <taxon>Agaricales</taxon>
        <taxon>Agaricineae</taxon>
        <taxon>Hymenogastraceae</taxon>
        <taxon>Hebeloma</taxon>
    </lineage>
</organism>
<feature type="non-terminal residue" evidence="7">
    <location>
        <position position="163"/>
    </location>
</feature>
<evidence type="ECO:0000259" key="6">
    <source>
        <dbReference type="SMART" id="SM00479"/>
    </source>
</evidence>
<sequence length="163" mass="18569">SRVSLVDYRGQTILDTYVYPTHRVEDYRTSETGLNYLKLCNGQCFADVQERVAALIRNKILVGHRIWNFLSVLGLSHPALSTRDLALFSPLRKRLKSRSVVELAGLVKLFMERNVGLDYEDSLEFARAAMDLFRSCEEVFEGIVATGEWPCDLPPLAFAEYFS</sequence>
<dbReference type="GO" id="GO:0004527">
    <property type="term" value="F:exonuclease activity"/>
    <property type="evidence" value="ECO:0007669"/>
    <property type="project" value="UniProtKB-KW"/>
</dbReference>
<dbReference type="InterPro" id="IPR036397">
    <property type="entry name" value="RNaseH_sf"/>
</dbReference>
<dbReference type="HOGENOM" id="CLU_022453_3_0_1"/>
<dbReference type="SUPFAM" id="SSF53098">
    <property type="entry name" value="Ribonuclease H-like"/>
    <property type="match status" value="1"/>
</dbReference>
<dbReference type="EMBL" id="KN831769">
    <property type="protein sequence ID" value="KIM48376.1"/>
    <property type="molecule type" value="Genomic_DNA"/>
</dbReference>
<comment type="function">
    <text evidence="5">Exoribonuclease involved in ribosome biosynthesis. Involved in the processing of ITS1, the internal transcribed spacer localized between the 18S and 5.8S rRNAs.</text>
</comment>
<dbReference type="Gene3D" id="3.30.420.10">
    <property type="entry name" value="Ribonuclease H-like superfamily/Ribonuclease H"/>
    <property type="match status" value="1"/>
</dbReference>
<dbReference type="OrthoDB" id="8191639at2759"/>
<keyword evidence="3" id="KW-0378">Hydrolase</keyword>
<keyword evidence="1" id="KW-0698">rRNA processing</keyword>
<evidence type="ECO:0000313" key="7">
    <source>
        <dbReference type="EMBL" id="KIM48376.1"/>
    </source>
</evidence>
<dbReference type="InterPro" id="IPR047021">
    <property type="entry name" value="REXO1/3/4-like"/>
</dbReference>
<keyword evidence="2" id="KW-0540">Nuclease</keyword>
<dbReference type="AlphaFoldDB" id="A0A0C3CX01"/>
<reference evidence="8" key="2">
    <citation type="submission" date="2015-01" db="EMBL/GenBank/DDBJ databases">
        <title>Evolutionary Origins and Diversification of the Mycorrhizal Mutualists.</title>
        <authorList>
            <consortium name="DOE Joint Genome Institute"/>
            <consortium name="Mycorrhizal Genomics Consortium"/>
            <person name="Kohler A."/>
            <person name="Kuo A."/>
            <person name="Nagy L.G."/>
            <person name="Floudas D."/>
            <person name="Copeland A."/>
            <person name="Barry K.W."/>
            <person name="Cichocki N."/>
            <person name="Veneault-Fourrey C."/>
            <person name="LaButti K."/>
            <person name="Lindquist E.A."/>
            <person name="Lipzen A."/>
            <person name="Lundell T."/>
            <person name="Morin E."/>
            <person name="Murat C."/>
            <person name="Riley R."/>
            <person name="Ohm R."/>
            <person name="Sun H."/>
            <person name="Tunlid A."/>
            <person name="Henrissat B."/>
            <person name="Grigoriev I.V."/>
            <person name="Hibbett D.S."/>
            <person name="Martin F."/>
        </authorList>
    </citation>
    <scope>NUCLEOTIDE SEQUENCE [LARGE SCALE GENOMIC DNA]</scope>
    <source>
        <strain evidence="8">h7</strain>
    </source>
</reference>
<dbReference type="InterPro" id="IPR013520">
    <property type="entry name" value="Ribonucl_H"/>
</dbReference>
<reference evidence="7 8" key="1">
    <citation type="submission" date="2014-04" db="EMBL/GenBank/DDBJ databases">
        <authorList>
            <consortium name="DOE Joint Genome Institute"/>
            <person name="Kuo A."/>
            <person name="Gay G."/>
            <person name="Dore J."/>
            <person name="Kohler A."/>
            <person name="Nagy L.G."/>
            <person name="Floudas D."/>
            <person name="Copeland A."/>
            <person name="Barry K.W."/>
            <person name="Cichocki N."/>
            <person name="Veneault-Fourrey C."/>
            <person name="LaButti K."/>
            <person name="Lindquist E.A."/>
            <person name="Lipzen A."/>
            <person name="Lundell T."/>
            <person name="Morin E."/>
            <person name="Murat C."/>
            <person name="Sun H."/>
            <person name="Tunlid A."/>
            <person name="Henrissat B."/>
            <person name="Grigoriev I.V."/>
            <person name="Hibbett D.S."/>
            <person name="Martin F."/>
            <person name="Nordberg H.P."/>
            <person name="Cantor M.N."/>
            <person name="Hua S.X."/>
        </authorList>
    </citation>
    <scope>NUCLEOTIDE SEQUENCE [LARGE SCALE GENOMIC DNA]</scope>
    <source>
        <strain evidence="8">h7</strain>
    </source>
</reference>
<gene>
    <name evidence="7" type="ORF">M413DRAFT_62131</name>
</gene>
<evidence type="ECO:0000256" key="3">
    <source>
        <dbReference type="ARBA" id="ARBA00022801"/>
    </source>
</evidence>
<keyword evidence="4" id="KW-0269">Exonuclease</keyword>
<evidence type="ECO:0000256" key="5">
    <source>
        <dbReference type="ARBA" id="ARBA00025599"/>
    </source>
</evidence>
<dbReference type="PANTHER" id="PTHR12801:SF45">
    <property type="entry name" value="RNA EXONUCLEASE 4"/>
    <property type="match status" value="1"/>
</dbReference>
<protein>
    <recommendedName>
        <fullName evidence="6">Exonuclease domain-containing protein</fullName>
    </recommendedName>
</protein>
<proteinExistence type="predicted"/>
<evidence type="ECO:0000256" key="2">
    <source>
        <dbReference type="ARBA" id="ARBA00022722"/>
    </source>
</evidence>
<dbReference type="STRING" id="686832.A0A0C3CX01"/>
<dbReference type="InterPro" id="IPR012337">
    <property type="entry name" value="RNaseH-like_sf"/>
</dbReference>
<evidence type="ECO:0000256" key="1">
    <source>
        <dbReference type="ARBA" id="ARBA00022552"/>
    </source>
</evidence>
<dbReference type="SMART" id="SM00479">
    <property type="entry name" value="EXOIII"/>
    <property type="match status" value="1"/>
</dbReference>
<accession>A0A0C3CX01</accession>